<feature type="signal peptide" evidence="1">
    <location>
        <begin position="1"/>
        <end position="21"/>
    </location>
</feature>
<evidence type="ECO:0000256" key="1">
    <source>
        <dbReference type="SAM" id="SignalP"/>
    </source>
</evidence>
<evidence type="ECO:0000259" key="2">
    <source>
        <dbReference type="Pfam" id="PF03713"/>
    </source>
</evidence>
<gene>
    <name evidence="3" type="ORF">JNB62_13565</name>
</gene>
<dbReference type="Gene3D" id="1.20.1260.10">
    <property type="match status" value="1"/>
</dbReference>
<dbReference type="Proteomes" id="UP001196843">
    <property type="component" value="Unassembled WGS sequence"/>
</dbReference>
<dbReference type="EMBL" id="JAEUAW010000010">
    <property type="protein sequence ID" value="MBW9094717.1"/>
    <property type="molecule type" value="Genomic_DNA"/>
</dbReference>
<dbReference type="PANTHER" id="PTHR36933">
    <property type="entry name" value="SLL0788 PROTEIN"/>
    <property type="match status" value="1"/>
</dbReference>
<sequence length="199" mass="20743">MNTPTRALLAALPLVAALALAGCAATTDDGDMPGMDHGSGGHTEASSTAATPADVMFVTMMIPHHEQAVEMADLVLAKDGVDPRVVMIAERIQAAQGPEIQVMQGWLEEWGVDPGTAEGMEHGDGMMSADDMAALEAADGAAAGRLFLEQMVVHHEGAVEMAQDALDDAADPDVRTLAQQVIDDQSAEIAEMQELAAQL</sequence>
<feature type="domain" description="DUF305" evidence="2">
    <location>
        <begin position="54"/>
        <end position="195"/>
    </location>
</feature>
<dbReference type="PROSITE" id="PS51257">
    <property type="entry name" value="PROKAR_LIPOPROTEIN"/>
    <property type="match status" value="1"/>
</dbReference>
<dbReference type="InterPro" id="IPR012347">
    <property type="entry name" value="Ferritin-like"/>
</dbReference>
<keyword evidence="1" id="KW-0732">Signal</keyword>
<proteinExistence type="predicted"/>
<dbReference type="Pfam" id="PF03713">
    <property type="entry name" value="DUF305"/>
    <property type="match status" value="1"/>
</dbReference>
<keyword evidence="4" id="KW-1185">Reference proteome</keyword>
<accession>A0ABS7HP30</accession>
<evidence type="ECO:0000313" key="4">
    <source>
        <dbReference type="Proteomes" id="UP001196843"/>
    </source>
</evidence>
<dbReference type="PANTHER" id="PTHR36933:SF1">
    <property type="entry name" value="SLL0788 PROTEIN"/>
    <property type="match status" value="1"/>
</dbReference>
<feature type="chain" id="PRO_5046504493" evidence="1">
    <location>
        <begin position="22"/>
        <end position="199"/>
    </location>
</feature>
<name>A0ABS7HP30_9MICO</name>
<evidence type="ECO:0000313" key="3">
    <source>
        <dbReference type="EMBL" id="MBW9094717.1"/>
    </source>
</evidence>
<organism evidence="3 4">
    <name type="scientific">Microbacterium jejuense</name>
    <dbReference type="NCBI Taxonomy" id="1263637"/>
    <lineage>
        <taxon>Bacteria</taxon>
        <taxon>Bacillati</taxon>
        <taxon>Actinomycetota</taxon>
        <taxon>Actinomycetes</taxon>
        <taxon>Micrococcales</taxon>
        <taxon>Microbacteriaceae</taxon>
        <taxon>Microbacterium</taxon>
    </lineage>
</organism>
<dbReference type="RefSeq" id="WP_220301434.1">
    <property type="nucleotide sequence ID" value="NZ_JAEUAW010000010.1"/>
</dbReference>
<reference evidence="3 4" key="1">
    <citation type="journal article" date="2021" name="MBio">
        <title>Poor Competitiveness of Bradyrhizobium in Pigeon Pea Root Colonization in Indian Soils.</title>
        <authorList>
            <person name="Chalasani D."/>
            <person name="Basu A."/>
            <person name="Pullabhotla S.V.S.R.N."/>
            <person name="Jorrin B."/>
            <person name="Neal A.L."/>
            <person name="Poole P.S."/>
            <person name="Podile A.R."/>
            <person name="Tkacz A."/>
        </authorList>
    </citation>
    <scope>NUCLEOTIDE SEQUENCE [LARGE SCALE GENOMIC DNA]</scope>
    <source>
        <strain evidence="3 4">HU14</strain>
    </source>
</reference>
<dbReference type="InterPro" id="IPR005183">
    <property type="entry name" value="DUF305_CopM-like"/>
</dbReference>
<comment type="caution">
    <text evidence="3">The sequence shown here is derived from an EMBL/GenBank/DDBJ whole genome shotgun (WGS) entry which is preliminary data.</text>
</comment>
<protein>
    <submittedName>
        <fullName evidence="3">DUF305 domain-containing protein</fullName>
    </submittedName>
</protein>